<dbReference type="Pfam" id="PF00230">
    <property type="entry name" value="MIP"/>
    <property type="match status" value="1"/>
</dbReference>
<sequence length="218" mass="21996">MNYKALFAEFLGTALLVTAVVGSGIMGSNLSGDLLVALIANTVATVLALGILILTLGPVSGAHFNPVVSIALAVDQRFKAASVAPYLVAQFVGAITGAILANVMFGSEAIQVSSKGMPGDGAVIGEVVATAGLVFIILNLIQTKRSDLIPVAVPAWIGAGYFFTSSTSFANPAATVGRIFSDSFAGIGPQAVPSFVIAQLLGAALGIVLAKVFASSKK</sequence>
<comment type="subcellular location">
    <subcellularLocation>
        <location evidence="1">Membrane</location>
        <topology evidence="1">Multi-pass membrane protein</topology>
    </subcellularLocation>
</comment>
<dbReference type="InterPro" id="IPR023271">
    <property type="entry name" value="Aquaporin-like"/>
</dbReference>
<dbReference type="AlphaFoldDB" id="A0A6J6CNE7"/>
<evidence type="ECO:0000256" key="4">
    <source>
        <dbReference type="ARBA" id="ARBA00022989"/>
    </source>
</evidence>
<reference evidence="7" key="1">
    <citation type="submission" date="2020-05" db="EMBL/GenBank/DDBJ databases">
        <authorList>
            <person name="Chiriac C."/>
            <person name="Salcher M."/>
            <person name="Ghai R."/>
            <person name="Kavagutti S V."/>
        </authorList>
    </citation>
    <scope>NUCLEOTIDE SEQUENCE</scope>
</reference>
<accession>A0A6J6CNE7</accession>
<protein>
    <submittedName>
        <fullName evidence="7">Unannotated protein</fullName>
    </submittedName>
</protein>
<keyword evidence="4 6" id="KW-1133">Transmembrane helix</keyword>
<dbReference type="PRINTS" id="PR00783">
    <property type="entry name" value="MINTRINSICP"/>
</dbReference>
<dbReference type="InterPro" id="IPR000425">
    <property type="entry name" value="MIP"/>
</dbReference>
<dbReference type="GO" id="GO:0015250">
    <property type="term" value="F:water channel activity"/>
    <property type="evidence" value="ECO:0007669"/>
    <property type="project" value="TreeGrafter"/>
</dbReference>
<feature type="transmembrane region" description="Helical" evidence="6">
    <location>
        <begin position="148"/>
        <end position="171"/>
    </location>
</feature>
<proteinExistence type="inferred from homology"/>
<evidence type="ECO:0000256" key="1">
    <source>
        <dbReference type="ARBA" id="ARBA00004141"/>
    </source>
</evidence>
<gene>
    <name evidence="7" type="ORF">UFOPK1581_00310</name>
</gene>
<feature type="transmembrane region" description="Helical" evidence="6">
    <location>
        <begin position="38"/>
        <end position="59"/>
    </location>
</feature>
<dbReference type="GO" id="GO:0005886">
    <property type="term" value="C:plasma membrane"/>
    <property type="evidence" value="ECO:0007669"/>
    <property type="project" value="TreeGrafter"/>
</dbReference>
<name>A0A6J6CNE7_9ZZZZ</name>
<dbReference type="PANTHER" id="PTHR19139">
    <property type="entry name" value="AQUAPORIN TRANSPORTER"/>
    <property type="match status" value="1"/>
</dbReference>
<keyword evidence="5 6" id="KW-0472">Membrane</keyword>
<evidence type="ECO:0000256" key="2">
    <source>
        <dbReference type="ARBA" id="ARBA00006175"/>
    </source>
</evidence>
<dbReference type="SUPFAM" id="SSF81338">
    <property type="entry name" value="Aquaporin-like"/>
    <property type="match status" value="1"/>
</dbReference>
<evidence type="ECO:0000256" key="3">
    <source>
        <dbReference type="ARBA" id="ARBA00022692"/>
    </source>
</evidence>
<dbReference type="PANTHER" id="PTHR19139:SF199">
    <property type="entry name" value="MIP17260P"/>
    <property type="match status" value="1"/>
</dbReference>
<feature type="transmembrane region" description="Helical" evidence="6">
    <location>
        <begin position="121"/>
        <end position="141"/>
    </location>
</feature>
<dbReference type="Gene3D" id="1.20.1080.10">
    <property type="entry name" value="Glycerol uptake facilitator protein"/>
    <property type="match status" value="1"/>
</dbReference>
<dbReference type="EMBL" id="CAEZTB010000034">
    <property type="protein sequence ID" value="CAB4553122.1"/>
    <property type="molecule type" value="Genomic_DNA"/>
</dbReference>
<evidence type="ECO:0000256" key="5">
    <source>
        <dbReference type="ARBA" id="ARBA00023136"/>
    </source>
</evidence>
<feature type="transmembrane region" description="Helical" evidence="6">
    <location>
        <begin position="80"/>
        <end position="101"/>
    </location>
</feature>
<evidence type="ECO:0000313" key="7">
    <source>
        <dbReference type="EMBL" id="CAB4553122.1"/>
    </source>
</evidence>
<keyword evidence="3 6" id="KW-0812">Transmembrane</keyword>
<feature type="transmembrane region" description="Helical" evidence="6">
    <location>
        <begin position="191"/>
        <end position="214"/>
    </location>
</feature>
<organism evidence="7">
    <name type="scientific">freshwater metagenome</name>
    <dbReference type="NCBI Taxonomy" id="449393"/>
    <lineage>
        <taxon>unclassified sequences</taxon>
        <taxon>metagenomes</taxon>
        <taxon>ecological metagenomes</taxon>
    </lineage>
</organism>
<dbReference type="InterPro" id="IPR034294">
    <property type="entry name" value="Aquaporin_transptr"/>
</dbReference>
<comment type="similarity">
    <text evidence="2">Belongs to the MIP/aquaporin (TC 1.A.8) family.</text>
</comment>
<evidence type="ECO:0000256" key="6">
    <source>
        <dbReference type="SAM" id="Phobius"/>
    </source>
</evidence>